<dbReference type="HOGENOM" id="CLU_569780_0_0_6"/>
<proteinExistence type="predicted"/>
<sequence>MGCGSSDDDSNDPSTNIDTAKTQKPSIAIPTAGKFIDAKVIGLDYISGSLEEKKTDINGTYTIDTNNPEISFYLGGKDGLFIGSISGRHITTPFEAAGTYQRAVNLARLLLTVGEGTSTLIKTGQAVLIKEITLPQDLSVAATELKEATLDDEASLLAVATALNPAITALVSQDDATTHMQSSLANIPRGSDVNLSHWSRGSNWTFVSRDSTQRIRNSANQEFDLVINVDRTLTDSQGNPRNLFEKTSSMIFTLADNNLIVRKGSNDSSISGHYVADYLTCLDNDGIFNTVETDDNEYNTCDGNRITVTDERYNYFYNLDNKYQYSFISPNKEQISDINEPWIEISEMGDAFECMNAKNCTEQALSKFEVLERDDSDEQDGSYMLEETISGTYDPITDVYINTTSKKYLDNSPYPGRISERISFLYPVEALGQDRYVDFIGTWESRELCANKSIAVAKMTFTETGLTMTGEECGTLGFINKTHTYAQLSPKDLWWFGTNDAGDSKATLDQLNSTVRWNDKNSTDDPNNIKINRFTYIPAGKNWDQGLLIRDTLNLDGTKKSTITMKKIKSL</sequence>
<reference evidence="2 3" key="1">
    <citation type="journal article" date="2008" name="BMC Genomics">
        <title>The genome sequence of the fish pathogen Aliivibrio salmonicida strain LFI1238 shows extensive evidence of gene decay.</title>
        <authorList>
            <person name="Hjerde E."/>
            <person name="Lorentzen M.S."/>
            <person name="Holden M.T."/>
            <person name="Seeger K."/>
            <person name="Paulsen S."/>
            <person name="Bason N."/>
            <person name="Churcher C."/>
            <person name="Harris D."/>
            <person name="Norbertczak H."/>
            <person name="Quail M.A."/>
            <person name="Sanders S."/>
            <person name="Thurston S."/>
            <person name="Parkhill J."/>
            <person name="Willassen N.P."/>
            <person name="Thomson N.R."/>
        </authorList>
    </citation>
    <scope>NUCLEOTIDE SEQUENCE [LARGE SCALE GENOMIC DNA]</scope>
    <source>
        <strain evidence="2 3">LFI1238</strain>
    </source>
</reference>
<protein>
    <submittedName>
        <fullName evidence="2">Uncharacterized protein</fullName>
    </submittedName>
</protein>
<dbReference type="eggNOG" id="ENOG5033FQS">
    <property type="taxonomic scope" value="Bacteria"/>
</dbReference>
<feature type="region of interest" description="Disordered" evidence="1">
    <location>
        <begin position="1"/>
        <end position="23"/>
    </location>
</feature>
<feature type="compositionally biased region" description="Acidic residues" evidence="1">
    <location>
        <begin position="1"/>
        <end position="11"/>
    </location>
</feature>
<evidence type="ECO:0000313" key="2">
    <source>
        <dbReference type="EMBL" id="CAQ77801.1"/>
    </source>
</evidence>
<dbReference type="EMBL" id="FM178379">
    <property type="protein sequence ID" value="CAQ77801.1"/>
    <property type="molecule type" value="Genomic_DNA"/>
</dbReference>
<dbReference type="AlphaFoldDB" id="B6EP75"/>
<gene>
    <name evidence="2" type="ordered locus">VSAL_I0116</name>
</gene>
<accession>B6EP75</accession>
<dbReference type="KEGG" id="vsa:VSAL_I0116"/>
<name>B6EP75_ALISL</name>
<evidence type="ECO:0000313" key="3">
    <source>
        <dbReference type="Proteomes" id="UP000001730"/>
    </source>
</evidence>
<dbReference type="Proteomes" id="UP000001730">
    <property type="component" value="Chromosome 1"/>
</dbReference>
<keyword evidence="3" id="KW-1185">Reference proteome</keyword>
<evidence type="ECO:0000256" key="1">
    <source>
        <dbReference type="SAM" id="MobiDB-lite"/>
    </source>
</evidence>
<organism evidence="2 3">
    <name type="scientific">Aliivibrio salmonicida (strain LFI1238)</name>
    <name type="common">Vibrio salmonicida (strain LFI1238)</name>
    <dbReference type="NCBI Taxonomy" id="316275"/>
    <lineage>
        <taxon>Bacteria</taxon>
        <taxon>Pseudomonadati</taxon>
        <taxon>Pseudomonadota</taxon>
        <taxon>Gammaproteobacteria</taxon>
        <taxon>Vibrionales</taxon>
        <taxon>Vibrionaceae</taxon>
        <taxon>Aliivibrio</taxon>
    </lineage>
</organism>